<accession>A0A2H0X9H5</accession>
<gene>
    <name evidence="4" type="primary">porA</name>
    <name evidence="4" type="ORF">COT51_01610</name>
</gene>
<dbReference type="InterPro" id="IPR029061">
    <property type="entry name" value="THDP-binding"/>
</dbReference>
<proteinExistence type="predicted"/>
<dbReference type="GO" id="GO:0016491">
    <property type="term" value="F:oxidoreductase activity"/>
    <property type="evidence" value="ECO:0007669"/>
    <property type="project" value="UniProtKB-KW"/>
</dbReference>
<dbReference type="Gene3D" id="3.40.50.970">
    <property type="match status" value="1"/>
</dbReference>
<evidence type="ECO:0000256" key="1">
    <source>
        <dbReference type="ARBA" id="ARBA00023002"/>
    </source>
</evidence>
<dbReference type="EMBL" id="PEYV01000029">
    <property type="protein sequence ID" value="PIS21590.1"/>
    <property type="molecule type" value="Genomic_DNA"/>
</dbReference>
<sequence length="370" mass="40415">MIPIRLIPMTGGQAAVEALRQINPAVFAAYPITPQTPIIEGFAKLVASGKVTTEFLPVESEHSAMSAVIGAAVMGVRAMTATSSQGLMLMSEILSVASGLRLPILMNVAARAISAPINIHCDHSDVMNVAGVGWLQFFSENPQEVYDLNFIALKVAESINTPAMVIQDGFVTSHSLELLETLPDDKISKFVGNYTSKINPLDFNEPKTIGPLVLPDYFMEVKKAQINDFDLALEAFRLESEAYFKISGRMIKTIEEFHTEGSESAIVCLGSTAGTIKHYIKNEPEKGYSLIKIVSYRPFDYSGLAKLLKKYQKVIVLERAPTYGATGFLTQEVYAALRLLKEQKDVKTYVYGLGGANFGLSDVSEILNDS</sequence>
<dbReference type="InterPro" id="IPR002880">
    <property type="entry name" value="Pyrv_Fd/Flavodoxin_OxRdtase_N"/>
</dbReference>
<protein>
    <submittedName>
        <fullName evidence="4">Pyruvate ferredoxin oxidoreductase</fullName>
    </submittedName>
</protein>
<feature type="domain" description="Pyruvate flavodoxin/ferredoxin oxidoreductase pyrimidine binding" evidence="2">
    <location>
        <begin position="18"/>
        <end position="230"/>
    </location>
</feature>
<dbReference type="SUPFAM" id="SSF52518">
    <property type="entry name" value="Thiamin diphosphate-binding fold (THDP-binding)"/>
    <property type="match status" value="1"/>
</dbReference>
<dbReference type="Pfam" id="PF17147">
    <property type="entry name" value="PFOR_II"/>
    <property type="match status" value="1"/>
</dbReference>
<dbReference type="GO" id="GO:0006979">
    <property type="term" value="P:response to oxidative stress"/>
    <property type="evidence" value="ECO:0007669"/>
    <property type="project" value="TreeGrafter"/>
</dbReference>
<dbReference type="InterPro" id="IPR033412">
    <property type="entry name" value="PFOR_II"/>
</dbReference>
<keyword evidence="4" id="KW-0670">Pyruvate</keyword>
<dbReference type="Pfam" id="PF01855">
    <property type="entry name" value="POR_N"/>
    <property type="match status" value="1"/>
</dbReference>
<keyword evidence="1" id="KW-0560">Oxidoreductase</keyword>
<dbReference type="SUPFAM" id="SSF52922">
    <property type="entry name" value="TK C-terminal domain-like"/>
    <property type="match status" value="1"/>
</dbReference>
<dbReference type="Gene3D" id="3.40.50.920">
    <property type="match status" value="1"/>
</dbReference>
<name>A0A2H0X9H5_UNCKA</name>
<evidence type="ECO:0000313" key="5">
    <source>
        <dbReference type="Proteomes" id="UP000231098"/>
    </source>
</evidence>
<organism evidence="4 5">
    <name type="scientific">candidate division WWE3 bacterium CG08_land_8_20_14_0_20_41_15</name>
    <dbReference type="NCBI Taxonomy" id="1975086"/>
    <lineage>
        <taxon>Bacteria</taxon>
        <taxon>Katanobacteria</taxon>
    </lineage>
</organism>
<reference evidence="5" key="1">
    <citation type="submission" date="2017-09" db="EMBL/GenBank/DDBJ databases">
        <title>Depth-based differentiation of microbial function through sediment-hosted aquifers and enrichment of novel symbionts in the deep terrestrial subsurface.</title>
        <authorList>
            <person name="Probst A.J."/>
            <person name="Ladd B."/>
            <person name="Jarett J.K."/>
            <person name="Geller-Mcgrath D.E."/>
            <person name="Sieber C.M.K."/>
            <person name="Emerson J.B."/>
            <person name="Anantharaman K."/>
            <person name="Thomas B.C."/>
            <person name="Malmstrom R."/>
            <person name="Stieglmeier M."/>
            <person name="Klingl A."/>
            <person name="Woyke T."/>
            <person name="Ryan C.M."/>
            <person name="Banfield J.F."/>
        </authorList>
    </citation>
    <scope>NUCLEOTIDE SEQUENCE [LARGE SCALE GENOMIC DNA]</scope>
</reference>
<dbReference type="InterPro" id="IPR009014">
    <property type="entry name" value="Transketo_C/PFOR_II"/>
</dbReference>
<dbReference type="SMR" id="A0A2H0X9H5"/>
<evidence type="ECO:0000259" key="2">
    <source>
        <dbReference type="Pfam" id="PF01855"/>
    </source>
</evidence>
<evidence type="ECO:0000313" key="4">
    <source>
        <dbReference type="EMBL" id="PIS21590.1"/>
    </source>
</evidence>
<evidence type="ECO:0000259" key="3">
    <source>
        <dbReference type="Pfam" id="PF17147"/>
    </source>
</evidence>
<dbReference type="PANTHER" id="PTHR32154:SF0">
    <property type="entry name" value="PYRUVATE-FLAVODOXIN OXIDOREDUCTASE-RELATED"/>
    <property type="match status" value="1"/>
</dbReference>
<dbReference type="FunFam" id="3.40.50.970:FF:000012">
    <property type="entry name" value="Pyruvate:ferredoxin (Flavodoxin) oxidoreductase"/>
    <property type="match status" value="1"/>
</dbReference>
<dbReference type="CDD" id="cd07034">
    <property type="entry name" value="TPP_PYR_PFOR_IOR-alpha_like"/>
    <property type="match status" value="1"/>
</dbReference>
<dbReference type="AlphaFoldDB" id="A0A2H0X9H5"/>
<comment type="caution">
    <text evidence="4">The sequence shown here is derived from an EMBL/GenBank/DDBJ whole genome shotgun (WGS) entry which is preliminary data.</text>
</comment>
<dbReference type="InterPro" id="IPR050722">
    <property type="entry name" value="Pyruvate:ferred/Flavod_OxRd"/>
</dbReference>
<feature type="domain" description="Pyruvate:ferredoxin oxidoreductase core" evidence="3">
    <location>
        <begin position="263"/>
        <end position="363"/>
    </location>
</feature>
<dbReference type="Proteomes" id="UP000231098">
    <property type="component" value="Unassembled WGS sequence"/>
</dbReference>
<dbReference type="PANTHER" id="PTHR32154">
    <property type="entry name" value="PYRUVATE-FLAVODOXIN OXIDOREDUCTASE-RELATED"/>
    <property type="match status" value="1"/>
</dbReference>